<name>A0A834IBW6_RHYFE</name>
<dbReference type="AlphaFoldDB" id="A0A834IBW6"/>
<keyword evidence="3" id="KW-1185">Reference proteome</keyword>
<evidence type="ECO:0000313" key="2">
    <source>
        <dbReference type="EMBL" id="KAF7275080.1"/>
    </source>
</evidence>
<dbReference type="OrthoDB" id="546764at2759"/>
<dbReference type="EMBL" id="JAACXV010011405">
    <property type="protein sequence ID" value="KAF7275080.1"/>
    <property type="molecule type" value="Genomic_DNA"/>
</dbReference>
<dbReference type="Proteomes" id="UP000625711">
    <property type="component" value="Unassembled WGS sequence"/>
</dbReference>
<accession>A0A834IBW6</accession>
<organism evidence="2 3">
    <name type="scientific">Rhynchophorus ferrugineus</name>
    <name type="common">Red palm weevil</name>
    <name type="synonym">Curculio ferrugineus</name>
    <dbReference type="NCBI Taxonomy" id="354439"/>
    <lineage>
        <taxon>Eukaryota</taxon>
        <taxon>Metazoa</taxon>
        <taxon>Ecdysozoa</taxon>
        <taxon>Arthropoda</taxon>
        <taxon>Hexapoda</taxon>
        <taxon>Insecta</taxon>
        <taxon>Pterygota</taxon>
        <taxon>Neoptera</taxon>
        <taxon>Endopterygota</taxon>
        <taxon>Coleoptera</taxon>
        <taxon>Polyphaga</taxon>
        <taxon>Cucujiformia</taxon>
        <taxon>Curculionidae</taxon>
        <taxon>Dryophthorinae</taxon>
        <taxon>Rhynchophorus</taxon>
    </lineage>
</organism>
<protein>
    <submittedName>
        <fullName evidence="2">Uncharacterized protein</fullName>
    </submittedName>
</protein>
<evidence type="ECO:0000256" key="1">
    <source>
        <dbReference type="SAM" id="MobiDB-lite"/>
    </source>
</evidence>
<comment type="caution">
    <text evidence="2">The sequence shown here is derived from an EMBL/GenBank/DDBJ whole genome shotgun (WGS) entry which is preliminary data.</text>
</comment>
<gene>
    <name evidence="2" type="ORF">GWI33_012206</name>
</gene>
<feature type="region of interest" description="Disordered" evidence="1">
    <location>
        <begin position="68"/>
        <end position="123"/>
    </location>
</feature>
<reference evidence="2" key="1">
    <citation type="submission" date="2020-08" db="EMBL/GenBank/DDBJ databases">
        <title>Genome sequencing and assembly of the red palm weevil Rhynchophorus ferrugineus.</title>
        <authorList>
            <person name="Dias G.B."/>
            <person name="Bergman C.M."/>
            <person name="Manee M."/>
        </authorList>
    </citation>
    <scope>NUCLEOTIDE SEQUENCE</scope>
    <source>
        <strain evidence="2">AA-2017</strain>
        <tissue evidence="2">Whole larva</tissue>
    </source>
</reference>
<sequence>MPRSKFGRSISESSLDDIVCSSYENYHGSIECVPEDDREHEEDMSSSLKKTVRFSDVIMKQLFRSNSSILGQKKKNQRKARNKKRAQERRYSESEASDVDSKKEGENQTNINPERLVKTVSSIQADEKKDDAIFHLEINN</sequence>
<evidence type="ECO:0000313" key="3">
    <source>
        <dbReference type="Proteomes" id="UP000625711"/>
    </source>
</evidence>
<feature type="compositionally biased region" description="Basic residues" evidence="1">
    <location>
        <begin position="72"/>
        <end position="87"/>
    </location>
</feature>
<feature type="compositionally biased region" description="Basic and acidic residues" evidence="1">
    <location>
        <begin position="88"/>
        <end position="106"/>
    </location>
</feature>
<proteinExistence type="predicted"/>